<feature type="region of interest" description="Disordered" evidence="2">
    <location>
        <begin position="414"/>
        <end position="456"/>
    </location>
</feature>
<dbReference type="InterPro" id="IPR058660">
    <property type="entry name" value="WHD_DnaB"/>
</dbReference>
<dbReference type="OrthoDB" id="2082007at2"/>
<dbReference type="AlphaFoldDB" id="A0A1I4ADM5"/>
<dbReference type="RefSeq" id="WP_072694497.1">
    <property type="nucleotide sequence ID" value="NZ_FOSJ01000047.1"/>
</dbReference>
<sequence length="474" mass="54927">MNYPWQHVKPKDYFLLRQSHPLSDQDVRVLTTIYQPLIGNAAYALYMLLKESLQSSAEWTSGKPLSELLTILDMGIPELYQARVRLEGLGLLNVYKSKKESDQYLLELKPPLTAAQFFNDHMMKLILFEKVGEKMFKDIREQFTSREPLEEEFEEITKSFLDVYHFNIQKHNQLTAADLENNFTEANSFSAAKEVVKQSDFDWSFFIEGLNSHFIDKKSINKEIKELILSLHEMYGLNEMELQKYVLQATDIESSIVNKNKLSQEVQQDFHRKQANKVQLTDNIDQTIKAEQTKQTNRRYRLSQTGFNDHEIEVILHAEEVKPGEYLSSIKSQKGGFVSSNELYVIKELVEHSSLPTSVINILINYVLIGKNAPVLEKSLALKVANDWAISGIASPEDALQKVKQLYTQTREAKRTRQNTYASQSKSKKTYIKNETLPEWATEENKGEEVDKEKQEEFRKRLERIRNRKKGGGE</sequence>
<evidence type="ECO:0000256" key="2">
    <source>
        <dbReference type="SAM" id="MobiDB-lite"/>
    </source>
</evidence>
<dbReference type="GO" id="GO:0004386">
    <property type="term" value="F:helicase activity"/>
    <property type="evidence" value="ECO:0007669"/>
    <property type="project" value="UniProtKB-KW"/>
</dbReference>
<reference evidence="6" key="1">
    <citation type="submission" date="2016-10" db="EMBL/GenBank/DDBJ databases">
        <authorList>
            <person name="Varghese N."/>
            <person name="Submissions S."/>
        </authorList>
    </citation>
    <scope>NUCLEOTIDE SEQUENCE [LARGE SCALE GENOMIC DNA]</scope>
    <source>
        <strain evidence="6">DSM 16108</strain>
    </source>
</reference>
<feature type="compositionally biased region" description="Basic and acidic residues" evidence="2">
    <location>
        <begin position="443"/>
        <end position="456"/>
    </location>
</feature>
<feature type="domain" description="Replicative helicase loading/DNA remodeling protein DnaB N-terminal winged helix" evidence="4">
    <location>
        <begin position="8"/>
        <end position="268"/>
    </location>
</feature>
<evidence type="ECO:0000313" key="6">
    <source>
        <dbReference type="Proteomes" id="UP000199589"/>
    </source>
</evidence>
<evidence type="ECO:0000259" key="4">
    <source>
        <dbReference type="Pfam" id="PF25888"/>
    </source>
</evidence>
<dbReference type="Pfam" id="PF07261">
    <property type="entry name" value="DnaB_2"/>
    <property type="match status" value="1"/>
</dbReference>
<dbReference type="Pfam" id="PF25888">
    <property type="entry name" value="WHD_DnaB"/>
    <property type="match status" value="1"/>
</dbReference>
<evidence type="ECO:0000256" key="1">
    <source>
        <dbReference type="ARBA" id="ARBA00093462"/>
    </source>
</evidence>
<keyword evidence="5" id="KW-0067">ATP-binding</keyword>
<dbReference type="InterPro" id="IPR006343">
    <property type="entry name" value="DnaB/C_C"/>
</dbReference>
<proteinExistence type="inferred from homology"/>
<accession>A0A1I4ADM5</accession>
<keyword evidence="5" id="KW-0347">Helicase</keyword>
<keyword evidence="6" id="KW-1185">Reference proteome</keyword>
<dbReference type="EMBL" id="FOSJ01000047">
    <property type="protein sequence ID" value="SFK54167.1"/>
    <property type="molecule type" value="Genomic_DNA"/>
</dbReference>
<protein>
    <submittedName>
        <fullName evidence="5">Replicative DNA helicase loader DnaB</fullName>
    </submittedName>
</protein>
<name>A0A1I4ADM5_9LACT</name>
<keyword evidence="5" id="KW-0378">Hydrolase</keyword>
<keyword evidence="5" id="KW-0547">Nucleotide-binding</keyword>
<evidence type="ECO:0000259" key="3">
    <source>
        <dbReference type="Pfam" id="PF07261"/>
    </source>
</evidence>
<evidence type="ECO:0000313" key="5">
    <source>
        <dbReference type="EMBL" id="SFK54167.1"/>
    </source>
</evidence>
<dbReference type="Proteomes" id="UP000199589">
    <property type="component" value="Unassembled WGS sequence"/>
</dbReference>
<organism evidence="5 6">
    <name type="scientific">Marinilactibacillus piezotolerans</name>
    <dbReference type="NCBI Taxonomy" id="258723"/>
    <lineage>
        <taxon>Bacteria</taxon>
        <taxon>Bacillati</taxon>
        <taxon>Bacillota</taxon>
        <taxon>Bacilli</taxon>
        <taxon>Lactobacillales</taxon>
        <taxon>Carnobacteriaceae</taxon>
        <taxon>Marinilactibacillus</taxon>
    </lineage>
</organism>
<feature type="domain" description="DnaB/C C-terminal" evidence="3">
    <location>
        <begin position="328"/>
        <end position="401"/>
    </location>
</feature>
<gene>
    <name evidence="5" type="ORF">SAMN04488569_104711</name>
</gene>
<comment type="similarity">
    <text evidence="1">Belongs to the DnaB/DnaD family.</text>
</comment>